<protein>
    <submittedName>
        <fullName evidence="3">Semaphorin-4A</fullName>
    </submittedName>
</protein>
<evidence type="ECO:0000256" key="1">
    <source>
        <dbReference type="SAM" id="Phobius"/>
    </source>
</evidence>
<organism evidence="2 3">
    <name type="scientific">Steinernema glaseri</name>
    <dbReference type="NCBI Taxonomy" id="37863"/>
    <lineage>
        <taxon>Eukaryota</taxon>
        <taxon>Metazoa</taxon>
        <taxon>Ecdysozoa</taxon>
        <taxon>Nematoda</taxon>
        <taxon>Chromadorea</taxon>
        <taxon>Rhabditida</taxon>
        <taxon>Tylenchina</taxon>
        <taxon>Panagrolaimomorpha</taxon>
        <taxon>Strongyloidoidea</taxon>
        <taxon>Steinernematidae</taxon>
        <taxon>Steinernema</taxon>
    </lineage>
</organism>
<dbReference type="WBParaSite" id="L893_g19376.t1">
    <property type="protein sequence ID" value="L893_g19376.t1"/>
    <property type="gene ID" value="L893_g19376"/>
</dbReference>
<accession>A0A1I7YSG9</accession>
<keyword evidence="1" id="KW-0472">Membrane</keyword>
<keyword evidence="1" id="KW-1133">Transmembrane helix</keyword>
<keyword evidence="2" id="KW-1185">Reference proteome</keyword>
<evidence type="ECO:0000313" key="3">
    <source>
        <dbReference type="WBParaSite" id="L893_g19376.t1"/>
    </source>
</evidence>
<proteinExistence type="predicted"/>
<keyword evidence="1" id="KW-0812">Transmembrane</keyword>
<feature type="transmembrane region" description="Helical" evidence="1">
    <location>
        <begin position="14"/>
        <end position="32"/>
    </location>
</feature>
<dbReference type="AlphaFoldDB" id="A0A1I7YSG9"/>
<reference evidence="3" key="1">
    <citation type="submission" date="2016-11" db="UniProtKB">
        <authorList>
            <consortium name="WormBaseParasite"/>
        </authorList>
    </citation>
    <scope>IDENTIFICATION</scope>
</reference>
<dbReference type="Proteomes" id="UP000095287">
    <property type="component" value="Unplaced"/>
</dbReference>
<sequence length="115" mass="12511">MAAPRSPEGDRHSTYWVCILYPTVVVAIARLLDEQMPPSRLLLLLTLLAATTAHRGRRGPEPRPSFSNLNLRPRQTIDAASVAHRFRGSPKSGSDHFKLLVTDGESLLLGASQGG</sequence>
<evidence type="ECO:0000313" key="2">
    <source>
        <dbReference type="Proteomes" id="UP000095287"/>
    </source>
</evidence>
<name>A0A1I7YSG9_9BILA</name>